<dbReference type="GO" id="GO:0032259">
    <property type="term" value="P:methylation"/>
    <property type="evidence" value="ECO:0007669"/>
    <property type="project" value="UniProtKB-KW"/>
</dbReference>
<dbReference type="Pfam" id="PF03848">
    <property type="entry name" value="TehB"/>
    <property type="match status" value="1"/>
</dbReference>
<accession>A0A955E0R1</accession>
<keyword evidence="2" id="KW-0489">Methyltransferase</keyword>
<reference evidence="2" key="1">
    <citation type="submission" date="2020-04" db="EMBL/GenBank/DDBJ databases">
        <authorList>
            <person name="Zhang T."/>
        </authorList>
    </citation>
    <scope>NUCLEOTIDE SEQUENCE</scope>
    <source>
        <strain evidence="2">HKST-UBA80</strain>
    </source>
</reference>
<keyword evidence="2" id="KW-0808">Transferase</keyword>
<feature type="domain" description="Tellurite resistance methyltransferase TehB-like" evidence="1">
    <location>
        <begin position="23"/>
        <end position="166"/>
    </location>
</feature>
<dbReference type="SUPFAM" id="SSF53335">
    <property type="entry name" value="S-adenosyl-L-methionine-dependent methyltransferases"/>
    <property type="match status" value="1"/>
</dbReference>
<comment type="caution">
    <text evidence="2">The sequence shown here is derived from an EMBL/GenBank/DDBJ whole genome shotgun (WGS) entry which is preliminary data.</text>
</comment>
<dbReference type="InterPro" id="IPR015985">
    <property type="entry name" value="TehB-like_dom"/>
</dbReference>
<dbReference type="GO" id="GO:0008168">
    <property type="term" value="F:methyltransferase activity"/>
    <property type="evidence" value="ECO:0007669"/>
    <property type="project" value="UniProtKB-KW"/>
</dbReference>
<dbReference type="CDD" id="cd02440">
    <property type="entry name" value="AdoMet_MTases"/>
    <property type="match status" value="1"/>
</dbReference>
<dbReference type="InterPro" id="IPR029063">
    <property type="entry name" value="SAM-dependent_MTases_sf"/>
</dbReference>
<sequence>MTVINSRWSKEPNKLLVKYLADLKTGKVLDLGGSDGTNAIFLARNGFEVMNIDKDNAALNDLKIFANENNLNIHTEGADLNNYIINDTYDDIISFFTFHFLKLSSGDKLIDSIQEHTATDGINIIVGFTDQGEFNINHKKCYFVGDYLVNKYKSWDVLLHDKVIGGTKSGMNQEREILVARRR</sequence>
<evidence type="ECO:0000313" key="2">
    <source>
        <dbReference type="EMBL" id="MCA9302202.1"/>
    </source>
</evidence>
<dbReference type="EMBL" id="JAGQNY010000008">
    <property type="protein sequence ID" value="MCA9302202.1"/>
    <property type="molecule type" value="Genomic_DNA"/>
</dbReference>
<organism evidence="2 3">
    <name type="scientific">candidate division WWE3 bacterium</name>
    <dbReference type="NCBI Taxonomy" id="2053526"/>
    <lineage>
        <taxon>Bacteria</taxon>
        <taxon>Katanobacteria</taxon>
    </lineage>
</organism>
<proteinExistence type="predicted"/>
<name>A0A955E0R1_UNCKA</name>
<gene>
    <name evidence="2" type="ORF">KDA10_02475</name>
</gene>
<dbReference type="AlphaFoldDB" id="A0A955E0R1"/>
<reference evidence="2" key="2">
    <citation type="journal article" date="2021" name="Microbiome">
        <title>Successional dynamics and alternative stable states in a saline activated sludge microbial community over 9 years.</title>
        <authorList>
            <person name="Wang Y."/>
            <person name="Ye J."/>
            <person name="Ju F."/>
            <person name="Liu L."/>
            <person name="Boyd J.A."/>
            <person name="Deng Y."/>
            <person name="Parks D.H."/>
            <person name="Jiang X."/>
            <person name="Yin X."/>
            <person name="Woodcroft B.J."/>
            <person name="Tyson G.W."/>
            <person name="Hugenholtz P."/>
            <person name="Polz M.F."/>
            <person name="Zhang T."/>
        </authorList>
    </citation>
    <scope>NUCLEOTIDE SEQUENCE</scope>
    <source>
        <strain evidence="2">HKST-UBA80</strain>
    </source>
</reference>
<dbReference type="Gene3D" id="3.40.50.150">
    <property type="entry name" value="Vaccinia Virus protein VP39"/>
    <property type="match status" value="1"/>
</dbReference>
<protein>
    <submittedName>
        <fullName evidence="2">Methyltransferase domain-containing protein</fullName>
    </submittedName>
</protein>
<evidence type="ECO:0000313" key="3">
    <source>
        <dbReference type="Proteomes" id="UP000714817"/>
    </source>
</evidence>
<evidence type="ECO:0000259" key="1">
    <source>
        <dbReference type="Pfam" id="PF03848"/>
    </source>
</evidence>
<dbReference type="Proteomes" id="UP000714817">
    <property type="component" value="Unassembled WGS sequence"/>
</dbReference>